<dbReference type="HOGENOM" id="CLU_2372988_0_0_1"/>
<keyword evidence="3" id="KW-1185">Reference proteome</keyword>
<dbReference type="Proteomes" id="UP000030669">
    <property type="component" value="Unassembled WGS sequence"/>
</dbReference>
<dbReference type="GeneID" id="19301133"/>
<dbReference type="RefSeq" id="XP_007861249.1">
    <property type="nucleotide sequence ID" value="XM_007863058.1"/>
</dbReference>
<reference evidence="2 3" key="1">
    <citation type="journal article" date="2012" name="Science">
        <title>The Paleozoic origin of enzymatic lignin decomposition reconstructed from 31 fungal genomes.</title>
        <authorList>
            <person name="Floudas D."/>
            <person name="Binder M."/>
            <person name="Riley R."/>
            <person name="Barry K."/>
            <person name="Blanchette R.A."/>
            <person name="Henrissat B."/>
            <person name="Martinez A.T."/>
            <person name="Otillar R."/>
            <person name="Spatafora J.W."/>
            <person name="Yadav J.S."/>
            <person name="Aerts A."/>
            <person name="Benoit I."/>
            <person name="Boyd A."/>
            <person name="Carlson A."/>
            <person name="Copeland A."/>
            <person name="Coutinho P.M."/>
            <person name="de Vries R.P."/>
            <person name="Ferreira P."/>
            <person name="Findley K."/>
            <person name="Foster B."/>
            <person name="Gaskell J."/>
            <person name="Glotzer D."/>
            <person name="Gorecki P."/>
            <person name="Heitman J."/>
            <person name="Hesse C."/>
            <person name="Hori C."/>
            <person name="Igarashi K."/>
            <person name="Jurgens J.A."/>
            <person name="Kallen N."/>
            <person name="Kersten P."/>
            <person name="Kohler A."/>
            <person name="Kuees U."/>
            <person name="Kumar T.K.A."/>
            <person name="Kuo A."/>
            <person name="LaButti K."/>
            <person name="Larrondo L.F."/>
            <person name="Lindquist E."/>
            <person name="Ling A."/>
            <person name="Lombard V."/>
            <person name="Lucas S."/>
            <person name="Lundell T."/>
            <person name="Martin R."/>
            <person name="McLaughlin D.J."/>
            <person name="Morgenstern I."/>
            <person name="Morin E."/>
            <person name="Murat C."/>
            <person name="Nagy L.G."/>
            <person name="Nolan M."/>
            <person name="Ohm R.A."/>
            <person name="Patyshakuliyeva A."/>
            <person name="Rokas A."/>
            <person name="Ruiz-Duenas F.J."/>
            <person name="Sabat G."/>
            <person name="Salamov A."/>
            <person name="Samejima M."/>
            <person name="Schmutz J."/>
            <person name="Slot J.C."/>
            <person name="St John F."/>
            <person name="Stenlid J."/>
            <person name="Sun H."/>
            <person name="Sun S."/>
            <person name="Syed K."/>
            <person name="Tsang A."/>
            <person name="Wiebenga A."/>
            <person name="Young D."/>
            <person name="Pisabarro A."/>
            <person name="Eastwood D.C."/>
            <person name="Martin F."/>
            <person name="Cullen D."/>
            <person name="Grigoriev I.V."/>
            <person name="Hibbett D.S."/>
        </authorList>
    </citation>
    <scope>NUCLEOTIDE SEQUENCE [LARGE SCALE GENOMIC DNA]</scope>
    <source>
        <strain evidence="2 3">ATCC 11539</strain>
    </source>
</reference>
<feature type="region of interest" description="Disordered" evidence="1">
    <location>
        <begin position="1"/>
        <end position="45"/>
    </location>
</feature>
<dbReference type="AlphaFoldDB" id="S7S0S5"/>
<evidence type="ECO:0000256" key="1">
    <source>
        <dbReference type="SAM" id="MobiDB-lite"/>
    </source>
</evidence>
<dbReference type="EMBL" id="KB469296">
    <property type="protein sequence ID" value="EPQ60965.1"/>
    <property type="molecule type" value="Genomic_DNA"/>
</dbReference>
<accession>S7S0S5</accession>
<sequence length="95" mass="10520">MFRPSGYNYPSEDDQPTAGPSGQYGGPYGYLGAGPQIPTQQHGYSQSTYAPPLLMYSTTVPNYRPPRAYPPANERRYLSVFVQNVFVGIRIPMVA</sequence>
<feature type="compositionally biased region" description="Gly residues" evidence="1">
    <location>
        <begin position="22"/>
        <end position="32"/>
    </location>
</feature>
<protein>
    <submittedName>
        <fullName evidence="2">Uncharacterized protein</fullName>
    </submittedName>
</protein>
<gene>
    <name evidence="2" type="ORF">GLOTRDRAFT_124705</name>
</gene>
<organism evidence="2 3">
    <name type="scientific">Gloeophyllum trabeum (strain ATCC 11539 / FP-39264 / Madison 617)</name>
    <name type="common">Brown rot fungus</name>
    <dbReference type="NCBI Taxonomy" id="670483"/>
    <lineage>
        <taxon>Eukaryota</taxon>
        <taxon>Fungi</taxon>
        <taxon>Dikarya</taxon>
        <taxon>Basidiomycota</taxon>
        <taxon>Agaricomycotina</taxon>
        <taxon>Agaricomycetes</taxon>
        <taxon>Gloeophyllales</taxon>
        <taxon>Gloeophyllaceae</taxon>
        <taxon>Gloeophyllum</taxon>
    </lineage>
</organism>
<evidence type="ECO:0000313" key="2">
    <source>
        <dbReference type="EMBL" id="EPQ60965.1"/>
    </source>
</evidence>
<evidence type="ECO:0000313" key="3">
    <source>
        <dbReference type="Proteomes" id="UP000030669"/>
    </source>
</evidence>
<proteinExistence type="predicted"/>
<name>S7S0S5_GLOTA</name>
<dbReference type="KEGG" id="gtr:GLOTRDRAFT_124705"/>